<dbReference type="Pfam" id="PF00528">
    <property type="entry name" value="BPD_transp_1"/>
    <property type="match status" value="1"/>
</dbReference>
<gene>
    <name evidence="9" type="ORF">BJ983_005476</name>
</gene>
<comment type="subcellular location">
    <subcellularLocation>
        <location evidence="1 7">Cell membrane</location>
        <topology evidence="1 7">Multi-pass membrane protein</topology>
    </subcellularLocation>
</comment>
<comment type="caution">
    <text evidence="9">The sequence shown here is derived from an EMBL/GenBank/DDBJ whole genome shotgun (WGS) entry which is preliminary data.</text>
</comment>
<keyword evidence="10" id="KW-1185">Reference proteome</keyword>
<dbReference type="GO" id="GO:0005886">
    <property type="term" value="C:plasma membrane"/>
    <property type="evidence" value="ECO:0007669"/>
    <property type="project" value="UniProtKB-SubCell"/>
</dbReference>
<evidence type="ECO:0000256" key="7">
    <source>
        <dbReference type="RuleBase" id="RU363032"/>
    </source>
</evidence>
<dbReference type="InterPro" id="IPR000515">
    <property type="entry name" value="MetI-like"/>
</dbReference>
<name>A0A7Y9E1F7_9PSEU</name>
<dbReference type="EMBL" id="JACCBN010000001">
    <property type="protein sequence ID" value="NYD39374.1"/>
    <property type="molecule type" value="Genomic_DNA"/>
</dbReference>
<evidence type="ECO:0000256" key="3">
    <source>
        <dbReference type="ARBA" id="ARBA00022475"/>
    </source>
</evidence>
<protein>
    <submittedName>
        <fullName evidence="9">Peptide/nickel transport system permease protein</fullName>
    </submittedName>
</protein>
<dbReference type="Proteomes" id="UP000535890">
    <property type="component" value="Unassembled WGS sequence"/>
</dbReference>
<dbReference type="InterPro" id="IPR045621">
    <property type="entry name" value="BPD_transp_1_N"/>
</dbReference>
<feature type="transmembrane region" description="Helical" evidence="7">
    <location>
        <begin position="260"/>
        <end position="280"/>
    </location>
</feature>
<organism evidence="9 10">
    <name type="scientific">Actinomycetospora corticicola</name>
    <dbReference type="NCBI Taxonomy" id="663602"/>
    <lineage>
        <taxon>Bacteria</taxon>
        <taxon>Bacillati</taxon>
        <taxon>Actinomycetota</taxon>
        <taxon>Actinomycetes</taxon>
        <taxon>Pseudonocardiales</taxon>
        <taxon>Pseudonocardiaceae</taxon>
        <taxon>Actinomycetospora</taxon>
    </lineage>
</organism>
<feature type="transmembrane region" description="Helical" evidence="7">
    <location>
        <begin position="137"/>
        <end position="157"/>
    </location>
</feature>
<feature type="transmembrane region" description="Helical" evidence="7">
    <location>
        <begin position="9"/>
        <end position="27"/>
    </location>
</feature>
<dbReference type="AlphaFoldDB" id="A0A7Y9E1F7"/>
<reference evidence="9 10" key="1">
    <citation type="submission" date="2020-07" db="EMBL/GenBank/DDBJ databases">
        <title>Sequencing the genomes of 1000 actinobacteria strains.</title>
        <authorList>
            <person name="Klenk H.-P."/>
        </authorList>
    </citation>
    <scope>NUCLEOTIDE SEQUENCE [LARGE SCALE GENOMIC DNA]</scope>
    <source>
        <strain evidence="9 10">DSM 45772</strain>
    </source>
</reference>
<evidence type="ECO:0000259" key="8">
    <source>
        <dbReference type="PROSITE" id="PS50928"/>
    </source>
</evidence>
<dbReference type="PROSITE" id="PS50928">
    <property type="entry name" value="ABC_TM1"/>
    <property type="match status" value="1"/>
</dbReference>
<sequence>MAAYIVRRVLISIGVLLVASFLLYVMVASSGDPLAGLKARPGITPEAIEATARQLGLDQPILVRYWDWLTGVLSGNWGTSVALGQAQAEVLPAVGSALWVTIRLVVIAEILALLIGGAVGAIAALRQYSITDYTATTLAFVLFAMPVFCIGIILKVYGIQLNLVLVDIFGERWLTTAGPPAGGFTGSPGEVFFKFTGAYILPTIALAAISFAAYSRFQRASMLETMRSDYVRTARAKGLTERQVVLRHALRNALLPVTTYFAYNFGAVFGGAIVTEQVFGWNGMGSLLVRSIQQYDPNMLMGWLIVTATIVVLFNLLADIAYSYLDPRIRLG</sequence>
<evidence type="ECO:0000256" key="1">
    <source>
        <dbReference type="ARBA" id="ARBA00004651"/>
    </source>
</evidence>
<evidence type="ECO:0000256" key="2">
    <source>
        <dbReference type="ARBA" id="ARBA00022448"/>
    </source>
</evidence>
<keyword evidence="3" id="KW-1003">Cell membrane</keyword>
<keyword evidence="6 7" id="KW-0472">Membrane</keyword>
<keyword evidence="4 7" id="KW-0812">Transmembrane</keyword>
<dbReference type="GO" id="GO:0055085">
    <property type="term" value="P:transmembrane transport"/>
    <property type="evidence" value="ECO:0007669"/>
    <property type="project" value="InterPro"/>
</dbReference>
<evidence type="ECO:0000256" key="6">
    <source>
        <dbReference type="ARBA" id="ARBA00023136"/>
    </source>
</evidence>
<keyword evidence="2 7" id="KW-0813">Transport</keyword>
<dbReference type="PANTHER" id="PTHR30465">
    <property type="entry name" value="INNER MEMBRANE ABC TRANSPORTER"/>
    <property type="match status" value="1"/>
</dbReference>
<evidence type="ECO:0000256" key="4">
    <source>
        <dbReference type="ARBA" id="ARBA00022692"/>
    </source>
</evidence>
<dbReference type="Pfam" id="PF19300">
    <property type="entry name" value="BPD_transp_1_N"/>
    <property type="match status" value="1"/>
</dbReference>
<dbReference type="SUPFAM" id="SSF161098">
    <property type="entry name" value="MetI-like"/>
    <property type="match status" value="1"/>
</dbReference>
<comment type="similarity">
    <text evidence="7">Belongs to the binding-protein-dependent transport system permease family.</text>
</comment>
<dbReference type="CDD" id="cd06261">
    <property type="entry name" value="TM_PBP2"/>
    <property type="match status" value="1"/>
</dbReference>
<dbReference type="PANTHER" id="PTHR30465:SF0">
    <property type="entry name" value="OLIGOPEPTIDE TRANSPORT SYSTEM PERMEASE PROTEIN APPB"/>
    <property type="match status" value="1"/>
</dbReference>
<feature type="transmembrane region" description="Helical" evidence="7">
    <location>
        <begin position="300"/>
        <end position="325"/>
    </location>
</feature>
<feature type="transmembrane region" description="Helical" evidence="7">
    <location>
        <begin position="100"/>
        <end position="125"/>
    </location>
</feature>
<evidence type="ECO:0000256" key="5">
    <source>
        <dbReference type="ARBA" id="ARBA00022989"/>
    </source>
</evidence>
<proteinExistence type="inferred from homology"/>
<dbReference type="RefSeq" id="WP_179796698.1">
    <property type="nucleotide sequence ID" value="NZ_BAABHP010000001.1"/>
</dbReference>
<accession>A0A7Y9E1F7</accession>
<evidence type="ECO:0000313" key="9">
    <source>
        <dbReference type="EMBL" id="NYD39374.1"/>
    </source>
</evidence>
<feature type="transmembrane region" description="Helical" evidence="7">
    <location>
        <begin position="197"/>
        <end position="217"/>
    </location>
</feature>
<dbReference type="InterPro" id="IPR035906">
    <property type="entry name" value="MetI-like_sf"/>
</dbReference>
<evidence type="ECO:0000313" key="10">
    <source>
        <dbReference type="Proteomes" id="UP000535890"/>
    </source>
</evidence>
<dbReference type="Gene3D" id="1.10.3720.10">
    <property type="entry name" value="MetI-like"/>
    <property type="match status" value="1"/>
</dbReference>
<keyword evidence="5 7" id="KW-1133">Transmembrane helix</keyword>
<feature type="domain" description="ABC transmembrane type-1" evidence="8">
    <location>
        <begin position="98"/>
        <end position="322"/>
    </location>
</feature>